<feature type="transmembrane region" description="Helical" evidence="2">
    <location>
        <begin position="362"/>
        <end position="386"/>
    </location>
</feature>
<feature type="transmembrane region" description="Helical" evidence="2">
    <location>
        <begin position="327"/>
        <end position="350"/>
    </location>
</feature>
<feature type="compositionally biased region" description="Basic residues" evidence="1">
    <location>
        <begin position="66"/>
        <end position="75"/>
    </location>
</feature>
<feature type="transmembrane region" description="Helical" evidence="2">
    <location>
        <begin position="221"/>
        <end position="244"/>
    </location>
</feature>
<gene>
    <name evidence="3" type="ORF">DY240_22160</name>
</gene>
<comment type="caution">
    <text evidence="3">The sequence shown here is derived from an EMBL/GenBank/DDBJ whole genome shotgun (WGS) entry which is preliminary data.</text>
</comment>
<name>A0A418KL10_9ACTN</name>
<feature type="region of interest" description="Disordered" evidence="1">
    <location>
        <begin position="57"/>
        <end position="131"/>
    </location>
</feature>
<dbReference type="GO" id="GO:0022857">
    <property type="term" value="F:transmembrane transporter activity"/>
    <property type="evidence" value="ECO:0007669"/>
    <property type="project" value="InterPro"/>
</dbReference>
<evidence type="ECO:0000256" key="2">
    <source>
        <dbReference type="SAM" id="Phobius"/>
    </source>
</evidence>
<proteinExistence type="predicted"/>
<dbReference type="SUPFAM" id="SSF103473">
    <property type="entry name" value="MFS general substrate transporter"/>
    <property type="match status" value="1"/>
</dbReference>
<feature type="compositionally biased region" description="Low complexity" evidence="1">
    <location>
        <begin position="89"/>
        <end position="104"/>
    </location>
</feature>
<keyword evidence="2" id="KW-0812">Transmembrane</keyword>
<dbReference type="PANTHER" id="PTHR23542:SF1">
    <property type="entry name" value="MAJOR FACILITATOR SUPERFAMILY (MFS) PROFILE DOMAIN-CONTAINING PROTEIN"/>
    <property type="match status" value="1"/>
</dbReference>
<sequence>MARPHRPARRGTPCRRRRPRGASPPGARGSRAPCPPAGAPPRRRSARHSCCPLVACRPPLPIGHSTRSRTRRRGASRGLRPPPLRSGRDVAGVGRALGAAGAVAETAHPRQRGLARRGGGEDGGGDLGELPPLRRAEAVGQLVEGLLSCANDAAGGLGEHNTGDYAAAGTAAAAGALGMAVTAPLWGRLLGAWGHRAVLGVTTMACTAAQLALAFTTDARWFLALAFVAGLTSPPAVSSGRALLPAMVPAGGLSRAYAANALAQELIYVAGPVWVAWWVAMGGPPAALVACAVLGVVAVVAMMAAVPRVRTRPSPGRRAGETPLRRPAVRTVSLVHLSYMGGIGAMWVLLPAFASAADAPAAAPWLVTAWSLGSLVGGAVVTVRGRRAGLAAVYPRRLALLAASSLPLALAGTTTQLALAVLVFGLGLSPWLAAADELTACAAAPSGAGEAYGWQVAVGQLGSATGSAAAGPAPARSAPLAGLVVADVSDMTDPGRR</sequence>
<keyword evidence="4" id="KW-1185">Reference proteome</keyword>
<feature type="transmembrane region" description="Helical" evidence="2">
    <location>
        <begin position="197"/>
        <end position="215"/>
    </location>
</feature>
<evidence type="ECO:0000313" key="3">
    <source>
        <dbReference type="EMBL" id="RIQ17840.1"/>
    </source>
</evidence>
<keyword evidence="2" id="KW-0472">Membrane</keyword>
<dbReference type="Proteomes" id="UP000284057">
    <property type="component" value="Unassembled WGS sequence"/>
</dbReference>
<accession>A0A418KL10</accession>
<dbReference type="InterPro" id="IPR011701">
    <property type="entry name" value="MFS"/>
</dbReference>
<evidence type="ECO:0000256" key="1">
    <source>
        <dbReference type="SAM" id="MobiDB-lite"/>
    </source>
</evidence>
<dbReference type="Gene3D" id="1.20.1250.20">
    <property type="entry name" value="MFS general substrate transporter like domains"/>
    <property type="match status" value="1"/>
</dbReference>
<dbReference type="InterPro" id="IPR036259">
    <property type="entry name" value="MFS_trans_sf"/>
</dbReference>
<feature type="compositionally biased region" description="Basic residues" evidence="1">
    <location>
        <begin position="1"/>
        <end position="20"/>
    </location>
</feature>
<feature type="compositionally biased region" description="Low complexity" evidence="1">
    <location>
        <begin position="21"/>
        <end position="32"/>
    </location>
</feature>
<protein>
    <submittedName>
        <fullName evidence="3">MFS transporter</fullName>
    </submittedName>
</protein>
<keyword evidence="2" id="KW-1133">Transmembrane helix</keyword>
<dbReference type="EMBL" id="QUAL01000191">
    <property type="protein sequence ID" value="RIQ17840.1"/>
    <property type="molecule type" value="Genomic_DNA"/>
</dbReference>
<dbReference type="Pfam" id="PF07690">
    <property type="entry name" value="MFS_1"/>
    <property type="match status" value="1"/>
</dbReference>
<dbReference type="AlphaFoldDB" id="A0A418KL10"/>
<evidence type="ECO:0000313" key="4">
    <source>
        <dbReference type="Proteomes" id="UP000284057"/>
    </source>
</evidence>
<organism evidence="3 4">
    <name type="scientific">Jiangella rhizosphaerae</name>
    <dbReference type="NCBI Taxonomy" id="2293569"/>
    <lineage>
        <taxon>Bacteria</taxon>
        <taxon>Bacillati</taxon>
        <taxon>Actinomycetota</taxon>
        <taxon>Actinomycetes</taxon>
        <taxon>Jiangellales</taxon>
        <taxon>Jiangellaceae</taxon>
        <taxon>Jiangella</taxon>
    </lineage>
</organism>
<feature type="region of interest" description="Disordered" evidence="1">
    <location>
        <begin position="1"/>
        <end position="45"/>
    </location>
</feature>
<reference evidence="3 4" key="1">
    <citation type="submission" date="2018-09" db="EMBL/GenBank/DDBJ databases">
        <title>Isolation, diversity and antifungal activity of actinobacteria from wheat.</title>
        <authorList>
            <person name="Han C."/>
        </authorList>
    </citation>
    <scope>NUCLEOTIDE SEQUENCE [LARGE SCALE GENOMIC DNA]</scope>
    <source>
        <strain evidence="3 4">NEAU-YY265</strain>
    </source>
</reference>
<feature type="transmembrane region" description="Helical" evidence="2">
    <location>
        <begin position="398"/>
        <end position="424"/>
    </location>
</feature>
<feature type="transmembrane region" description="Helical" evidence="2">
    <location>
        <begin position="286"/>
        <end position="306"/>
    </location>
</feature>
<dbReference type="PANTHER" id="PTHR23542">
    <property type="match status" value="1"/>
</dbReference>